<dbReference type="InterPro" id="IPR039859">
    <property type="entry name" value="PFA4/ZDH16/20/ERF2-like"/>
</dbReference>
<keyword evidence="5 8" id="KW-1133">Transmembrane helix</keyword>
<evidence type="ECO:0000256" key="8">
    <source>
        <dbReference type="RuleBase" id="RU079119"/>
    </source>
</evidence>
<evidence type="ECO:0000313" key="11">
    <source>
        <dbReference type="Proteomes" id="UP000650467"/>
    </source>
</evidence>
<comment type="caution">
    <text evidence="10">The sequence shown here is derived from an EMBL/GenBank/DDBJ whole genome shotgun (WGS) entry which is preliminary data.</text>
</comment>
<dbReference type="OrthoDB" id="331948at2759"/>
<name>A0A835W4X1_CHLIN</name>
<evidence type="ECO:0000259" key="9">
    <source>
        <dbReference type="Pfam" id="PF01529"/>
    </source>
</evidence>
<comment type="subcellular location">
    <subcellularLocation>
        <location evidence="1">Membrane</location>
        <topology evidence="1">Multi-pass membrane protein</topology>
    </subcellularLocation>
</comment>
<feature type="transmembrane region" description="Helical" evidence="8">
    <location>
        <begin position="203"/>
        <end position="230"/>
    </location>
</feature>
<evidence type="ECO:0000256" key="4">
    <source>
        <dbReference type="ARBA" id="ARBA00022692"/>
    </source>
</evidence>
<dbReference type="PANTHER" id="PTHR12246">
    <property type="entry name" value="PALMITOYLTRANSFERASE ZDHHC16"/>
    <property type="match status" value="1"/>
</dbReference>
<evidence type="ECO:0000256" key="3">
    <source>
        <dbReference type="ARBA" id="ARBA00022679"/>
    </source>
</evidence>
<comment type="catalytic activity">
    <reaction evidence="8">
        <text>L-cysteinyl-[protein] + hexadecanoyl-CoA = S-hexadecanoyl-L-cysteinyl-[protein] + CoA</text>
        <dbReference type="Rhea" id="RHEA:36683"/>
        <dbReference type="Rhea" id="RHEA-COMP:10131"/>
        <dbReference type="Rhea" id="RHEA-COMP:11032"/>
        <dbReference type="ChEBI" id="CHEBI:29950"/>
        <dbReference type="ChEBI" id="CHEBI:57287"/>
        <dbReference type="ChEBI" id="CHEBI:57379"/>
        <dbReference type="ChEBI" id="CHEBI:74151"/>
        <dbReference type="EC" id="2.3.1.225"/>
    </reaction>
</comment>
<dbReference type="Pfam" id="PF01529">
    <property type="entry name" value="DHHC"/>
    <property type="match status" value="1"/>
</dbReference>
<protein>
    <recommendedName>
        <fullName evidence="8">S-acyltransferase</fullName>
        <ecNumber evidence="8">2.3.1.225</ecNumber>
    </recommendedName>
    <alternativeName>
        <fullName evidence="8">Palmitoyltransferase</fullName>
    </alternativeName>
</protein>
<keyword evidence="11" id="KW-1185">Reference proteome</keyword>
<evidence type="ECO:0000256" key="2">
    <source>
        <dbReference type="ARBA" id="ARBA00008574"/>
    </source>
</evidence>
<comment type="domain">
    <text evidence="8">The DHHC domain is required for palmitoyltransferase activity.</text>
</comment>
<dbReference type="Proteomes" id="UP000650467">
    <property type="component" value="Unassembled WGS sequence"/>
</dbReference>
<sequence>MAVLDEAPAPCVLYLSRINLVVLGVLVVFGFLYYVSVFCVIVPWLSYSVPGITNMGLLTLTTGLSLYCYMFCVLLDAGRPPADYQPDQEQSSVLEVKRKDGAPRFCQKCNHYKPPRSHHCRKCQRCVLRMDHHCPWTNNCIGHANYRAFFLFLIYVNAALMHVVGLLAAHGLHILQTSHANRVLRTGPQAKPVQLAGGWIESVWLWAVLQAVAFMVALPLTIGLLLLFIWHVQLIMVNKTTIEYQEGVTANVTAAASGIVVAAAASFQHPYDLGLYANMMHIFGSNPAAWLLPPLRPTRGGTAYPTKWDEGRADDGEHEARLLGFT</sequence>
<evidence type="ECO:0000256" key="5">
    <source>
        <dbReference type="ARBA" id="ARBA00022989"/>
    </source>
</evidence>
<dbReference type="EC" id="2.3.1.225" evidence="8"/>
<keyword evidence="6 8" id="KW-0472">Membrane</keyword>
<evidence type="ECO:0000256" key="1">
    <source>
        <dbReference type="ARBA" id="ARBA00004141"/>
    </source>
</evidence>
<feature type="transmembrane region" description="Helical" evidence="8">
    <location>
        <begin position="57"/>
        <end position="75"/>
    </location>
</feature>
<proteinExistence type="inferred from homology"/>
<keyword evidence="7 8" id="KW-0012">Acyltransferase</keyword>
<evidence type="ECO:0000256" key="6">
    <source>
        <dbReference type="ARBA" id="ARBA00023136"/>
    </source>
</evidence>
<dbReference type="EMBL" id="JAEHOC010000008">
    <property type="protein sequence ID" value="KAG2439495.1"/>
    <property type="molecule type" value="Genomic_DNA"/>
</dbReference>
<dbReference type="AlphaFoldDB" id="A0A835W4X1"/>
<dbReference type="InterPro" id="IPR001594">
    <property type="entry name" value="Palmitoyltrfase_DHHC"/>
</dbReference>
<dbReference type="GO" id="GO:0019706">
    <property type="term" value="F:protein-cysteine S-palmitoyltransferase activity"/>
    <property type="evidence" value="ECO:0007669"/>
    <property type="project" value="UniProtKB-EC"/>
</dbReference>
<gene>
    <name evidence="10" type="ORF">HXX76_004849</name>
</gene>
<feature type="transmembrane region" description="Helical" evidence="8">
    <location>
        <begin position="148"/>
        <end position="169"/>
    </location>
</feature>
<reference evidence="10" key="1">
    <citation type="journal article" date="2020" name="bioRxiv">
        <title>Comparative genomics of Chlamydomonas.</title>
        <authorList>
            <person name="Craig R.J."/>
            <person name="Hasan A.R."/>
            <person name="Ness R.W."/>
            <person name="Keightley P.D."/>
        </authorList>
    </citation>
    <scope>NUCLEOTIDE SEQUENCE</scope>
    <source>
        <strain evidence="10">SAG 7.73</strain>
    </source>
</reference>
<feature type="domain" description="Palmitoyltransferase DHHC" evidence="9">
    <location>
        <begin position="102"/>
        <end position="246"/>
    </location>
</feature>
<keyword evidence="3 8" id="KW-0808">Transferase</keyword>
<comment type="similarity">
    <text evidence="2 8">Belongs to the DHHC palmitoyltransferase family.</text>
</comment>
<feature type="transmembrane region" description="Helical" evidence="8">
    <location>
        <begin position="20"/>
        <end position="45"/>
    </location>
</feature>
<accession>A0A835W4X1</accession>
<dbReference type="PROSITE" id="PS50216">
    <property type="entry name" value="DHHC"/>
    <property type="match status" value="1"/>
</dbReference>
<keyword evidence="4 8" id="KW-0812">Transmembrane</keyword>
<evidence type="ECO:0000313" key="10">
    <source>
        <dbReference type="EMBL" id="KAG2439495.1"/>
    </source>
</evidence>
<organism evidence="10 11">
    <name type="scientific">Chlamydomonas incerta</name>
    <dbReference type="NCBI Taxonomy" id="51695"/>
    <lineage>
        <taxon>Eukaryota</taxon>
        <taxon>Viridiplantae</taxon>
        <taxon>Chlorophyta</taxon>
        <taxon>core chlorophytes</taxon>
        <taxon>Chlorophyceae</taxon>
        <taxon>CS clade</taxon>
        <taxon>Chlamydomonadales</taxon>
        <taxon>Chlamydomonadaceae</taxon>
        <taxon>Chlamydomonas</taxon>
    </lineage>
</organism>
<evidence type="ECO:0000256" key="7">
    <source>
        <dbReference type="ARBA" id="ARBA00023315"/>
    </source>
</evidence>
<dbReference type="GO" id="GO:0016020">
    <property type="term" value="C:membrane"/>
    <property type="evidence" value="ECO:0007669"/>
    <property type="project" value="UniProtKB-SubCell"/>
</dbReference>